<dbReference type="InterPro" id="IPR012340">
    <property type="entry name" value="NA-bd_OB-fold"/>
</dbReference>
<feature type="region of interest" description="Disordered" evidence="1">
    <location>
        <begin position="1072"/>
        <end position="1108"/>
    </location>
</feature>
<accession>A0ABM1SV00</accession>
<evidence type="ECO:0000313" key="5">
    <source>
        <dbReference type="RefSeq" id="XP_022247452.1"/>
    </source>
</evidence>
<evidence type="ECO:0000313" key="10">
    <source>
        <dbReference type="RefSeq" id="XP_022247457.1"/>
    </source>
</evidence>
<evidence type="ECO:0000313" key="2">
    <source>
        <dbReference type="Proteomes" id="UP000694941"/>
    </source>
</evidence>
<dbReference type="RefSeq" id="XP_022247455.1">
    <property type="nucleotide sequence ID" value="XM_022391747.1"/>
</dbReference>
<gene>
    <name evidence="3 4 5 6 7 8 9 10" type="primary">LOC106464080</name>
</gene>
<feature type="compositionally biased region" description="Polar residues" evidence="1">
    <location>
        <begin position="1023"/>
        <end position="1032"/>
    </location>
</feature>
<dbReference type="RefSeq" id="XP_022247456.1">
    <property type="nucleotide sequence ID" value="XM_022391748.1"/>
</dbReference>
<dbReference type="RefSeq" id="XP_022247457.1">
    <property type="nucleotide sequence ID" value="XM_022391749.1"/>
</dbReference>
<organism evidence="2 9">
    <name type="scientific">Limulus polyphemus</name>
    <name type="common">Atlantic horseshoe crab</name>
    <dbReference type="NCBI Taxonomy" id="6850"/>
    <lineage>
        <taxon>Eukaryota</taxon>
        <taxon>Metazoa</taxon>
        <taxon>Ecdysozoa</taxon>
        <taxon>Arthropoda</taxon>
        <taxon>Chelicerata</taxon>
        <taxon>Merostomata</taxon>
        <taxon>Xiphosura</taxon>
        <taxon>Limulidae</taxon>
        <taxon>Limulus</taxon>
    </lineage>
</organism>
<dbReference type="RefSeq" id="XP_022247452.1">
    <property type="nucleotide sequence ID" value="XM_022391744.1"/>
</dbReference>
<evidence type="ECO:0000313" key="7">
    <source>
        <dbReference type="RefSeq" id="XP_022247454.1"/>
    </source>
</evidence>
<dbReference type="Proteomes" id="UP000694941">
    <property type="component" value="Unplaced"/>
</dbReference>
<feature type="compositionally biased region" description="Polar residues" evidence="1">
    <location>
        <begin position="999"/>
        <end position="1016"/>
    </location>
</feature>
<sequence>MLTKLLSEASQELLDLYGRSKQSVKTFLNNHPDYFLCKNKKVFSVRSQNLFLYELDRKKNNPASPNLLRTTIVNDEIHVEKELYNLFEVHGVISILFPTFGFIRAEFSNTVFVYFDGASFEGGKQRRLTDVKLKIGQKVYFSAKRRNAKVGAEYRAVLVWRPENFEYFRNREKPAMYICEEFNSDLLNQWNEGSSESPVQTNFTCVYGAKGSVQKVFDDFGFIKWHNEELVFFDMNCLQTNEIPVFNTKNLLKPGQEVVFDAKATENQRAKWEATTVWLDVSDFTSQNSLVDPESDEIYVSDNTDSSSNDNSCEVDFSDSLSIIETQKEEKDIHDKCSSWKNWETLENQTGKIHPKLETEGIIIFGKYMTEETIALVEVVYIKGSQAQNLIRDVQDGTIVHFDAIKDKVCGGTWKASLVWIGKKPKLNIPNPLKDKTALKKLEEKYLSREIKSCSLTPDISEVLRIKQIVSLMSTTATIADVENKKTDVSNGHELDKKSICTEVGENMYSDETCSFQNCTPKVEISQNYTYDNPAVKTKVEETYFKSRPFKNDFQSKGVQFSGEHTYNNLFDNDDHYTGSQCVSEVKTFTQCNKFSSESLKEDIGLTLKMPSIGVIKYSMIIEDKHTMNFSKPKLMQYFNLTGTVKLIFDYFANVYIAQIERCLPVFWTDLYVNRERASELYISLKDILNFDDPVYFNYIEVLSNCIKWGRITLAWIGKKPQNVDKLNEEEVLNEFDLEMDSLSDINNIKDLSEQTENNTLHDKTVKGMPVIDTCTTLSKSLSREISSPRSTNVDMNIMSNKKISCNSLSYKTASESRRIINSGNCFHQNNVSDFDIEVSLTPGTKSNSDLTALNTSDSGNDTKYAIKTPRTENLSDSVKYIEVPETVSQLDFGSNSSTLHTLEKVNLDNVKTDLPLSSVVSTNYMLSVEPTKKIIHSTDSLAVTNCLPVRDSLNGVPNTKNDSSGKNMLKNEFSKMFNNTTDFITRDSFEEIMKTTTCSSTKEPLEQVTNTTTSLKVGKSSEMLNNTTSLPSRDVAKEMRKSTTSSSANVSLQQGTNNTASFLSKDLLEKVRKPTTSSPPSDSLDQGTNTITSVPVRNSSEVRKATSNSLTNKILGECKLMNTKFGLLSAKLSENKIDITTELPKVNLSKERSKTLLLILSKLDETHEQVTSQDSLLKIAVELGSSSDHPWFSQKDKDNFSDNIVGLLTSKVVQRVMAKLKPSAQLSRSSTCDITERETCNQVKYLGKCDVEVQTEKNSNFCDKECQSEASGNIFFSSIYIE</sequence>
<evidence type="ECO:0000313" key="9">
    <source>
        <dbReference type="RefSeq" id="XP_022247456.1"/>
    </source>
</evidence>
<dbReference type="RefSeq" id="XP_022247453.1">
    <property type="nucleotide sequence ID" value="XM_022391745.1"/>
</dbReference>
<proteinExistence type="predicted"/>
<dbReference type="Gene3D" id="2.40.50.140">
    <property type="entry name" value="Nucleic acid-binding proteins"/>
    <property type="match status" value="1"/>
</dbReference>
<dbReference type="RefSeq" id="XP_022247454.1">
    <property type="nucleotide sequence ID" value="XM_022391746.1"/>
</dbReference>
<evidence type="ECO:0000256" key="1">
    <source>
        <dbReference type="SAM" id="MobiDB-lite"/>
    </source>
</evidence>
<feature type="compositionally biased region" description="Polar residues" evidence="1">
    <location>
        <begin position="1043"/>
        <end position="1057"/>
    </location>
</feature>
<keyword evidence="2" id="KW-1185">Reference proteome</keyword>
<feature type="region of interest" description="Disordered" evidence="1">
    <location>
        <begin position="999"/>
        <end position="1057"/>
    </location>
</feature>
<evidence type="ECO:0000313" key="6">
    <source>
        <dbReference type="RefSeq" id="XP_022247453.1"/>
    </source>
</evidence>
<evidence type="ECO:0000313" key="3">
    <source>
        <dbReference type="RefSeq" id="XP_013779646.2"/>
    </source>
</evidence>
<feature type="compositionally biased region" description="Polar residues" evidence="1">
    <location>
        <begin position="1084"/>
        <end position="1108"/>
    </location>
</feature>
<evidence type="ECO:0000313" key="4">
    <source>
        <dbReference type="RefSeq" id="XP_022247451.1"/>
    </source>
</evidence>
<evidence type="ECO:0000313" key="8">
    <source>
        <dbReference type="RefSeq" id="XP_022247455.1"/>
    </source>
</evidence>
<protein>
    <submittedName>
        <fullName evidence="3 4">Uncharacterized protein LOC106464080</fullName>
    </submittedName>
</protein>
<name>A0ABM1SV00_LIMPO</name>
<reference evidence="3 4" key="1">
    <citation type="submission" date="2025-05" db="UniProtKB">
        <authorList>
            <consortium name="RefSeq"/>
        </authorList>
    </citation>
    <scope>IDENTIFICATION</scope>
    <source>
        <tissue evidence="3 4">Muscle</tissue>
    </source>
</reference>
<dbReference type="RefSeq" id="XP_022247451.1">
    <property type="nucleotide sequence ID" value="XM_022391743.1"/>
</dbReference>
<dbReference type="GeneID" id="106464080"/>
<dbReference type="RefSeq" id="XP_013779646.2">
    <property type="nucleotide sequence ID" value="XM_013924192.2"/>
</dbReference>